<name>A0ABY9DME8_VITVI</name>
<dbReference type="InterPro" id="IPR043502">
    <property type="entry name" value="DNA/RNA_pol_sf"/>
</dbReference>
<dbReference type="InterPro" id="IPR057670">
    <property type="entry name" value="SH3_retrovirus"/>
</dbReference>
<dbReference type="InterPro" id="IPR013103">
    <property type="entry name" value="RVT_2"/>
</dbReference>
<dbReference type="InterPro" id="IPR001584">
    <property type="entry name" value="Integrase_cat-core"/>
</dbReference>
<dbReference type="PROSITE" id="PS50994">
    <property type="entry name" value="INTEGRASE"/>
    <property type="match status" value="1"/>
</dbReference>
<dbReference type="CDD" id="cd09272">
    <property type="entry name" value="RNase_HI_RT_Ty1"/>
    <property type="match status" value="1"/>
</dbReference>
<dbReference type="Proteomes" id="UP001227230">
    <property type="component" value="Chromosome 17"/>
</dbReference>
<evidence type="ECO:0000313" key="7">
    <source>
        <dbReference type="Proteomes" id="UP001227230"/>
    </source>
</evidence>
<keyword evidence="7" id="KW-1185">Reference proteome</keyword>
<dbReference type="Pfam" id="PF00665">
    <property type="entry name" value="rve"/>
    <property type="match status" value="1"/>
</dbReference>
<dbReference type="InterPro" id="IPR036875">
    <property type="entry name" value="Znf_CCHC_sf"/>
</dbReference>
<dbReference type="InterPro" id="IPR025724">
    <property type="entry name" value="GAG-pre-integrase_dom"/>
</dbReference>
<proteinExistence type="predicted"/>
<dbReference type="Pfam" id="PF00098">
    <property type="entry name" value="zf-CCHC"/>
    <property type="match status" value="1"/>
</dbReference>
<keyword evidence="1" id="KW-0378">Hydrolase</keyword>
<dbReference type="SUPFAM" id="SSF53098">
    <property type="entry name" value="Ribonuclease H-like"/>
    <property type="match status" value="1"/>
</dbReference>
<dbReference type="Gene3D" id="3.30.420.10">
    <property type="entry name" value="Ribonuclease H-like superfamily/Ribonuclease H"/>
    <property type="match status" value="1"/>
</dbReference>
<dbReference type="SUPFAM" id="SSF57756">
    <property type="entry name" value="Retrovirus zinc finger-like domains"/>
    <property type="match status" value="1"/>
</dbReference>
<evidence type="ECO:0000259" key="5">
    <source>
        <dbReference type="PROSITE" id="PS50994"/>
    </source>
</evidence>
<dbReference type="Pfam" id="PF07727">
    <property type="entry name" value="RVT_2"/>
    <property type="match status" value="1"/>
</dbReference>
<feature type="compositionally biased region" description="Basic and acidic residues" evidence="3">
    <location>
        <begin position="202"/>
        <end position="211"/>
    </location>
</feature>
<dbReference type="PANTHER" id="PTHR47592:SF27">
    <property type="entry name" value="OS08G0421700 PROTEIN"/>
    <property type="match status" value="1"/>
</dbReference>
<evidence type="ECO:0000256" key="1">
    <source>
        <dbReference type="ARBA" id="ARBA00022750"/>
    </source>
</evidence>
<organism evidence="6 7">
    <name type="scientific">Vitis vinifera</name>
    <name type="common">Grape</name>
    <dbReference type="NCBI Taxonomy" id="29760"/>
    <lineage>
        <taxon>Eukaryota</taxon>
        <taxon>Viridiplantae</taxon>
        <taxon>Streptophyta</taxon>
        <taxon>Embryophyta</taxon>
        <taxon>Tracheophyta</taxon>
        <taxon>Spermatophyta</taxon>
        <taxon>Magnoliopsida</taxon>
        <taxon>eudicotyledons</taxon>
        <taxon>Gunneridae</taxon>
        <taxon>Pentapetalae</taxon>
        <taxon>rosids</taxon>
        <taxon>Vitales</taxon>
        <taxon>Vitaceae</taxon>
        <taxon>Viteae</taxon>
        <taxon>Vitis</taxon>
    </lineage>
</organism>
<dbReference type="InterPro" id="IPR001878">
    <property type="entry name" value="Znf_CCHC"/>
</dbReference>
<dbReference type="Pfam" id="PF13976">
    <property type="entry name" value="gag_pre-integrs"/>
    <property type="match status" value="1"/>
</dbReference>
<dbReference type="InterPro" id="IPR054722">
    <property type="entry name" value="PolX-like_BBD"/>
</dbReference>
<feature type="region of interest" description="Disordered" evidence="3">
    <location>
        <begin position="202"/>
        <end position="242"/>
    </location>
</feature>
<dbReference type="Gene3D" id="4.10.60.10">
    <property type="entry name" value="Zinc finger, CCHC-type"/>
    <property type="match status" value="1"/>
</dbReference>
<dbReference type="SMART" id="SM00343">
    <property type="entry name" value="ZnF_C2HC"/>
    <property type="match status" value="1"/>
</dbReference>
<dbReference type="PANTHER" id="PTHR47592">
    <property type="entry name" value="PBF68 PROTEIN"/>
    <property type="match status" value="1"/>
</dbReference>
<dbReference type="Pfam" id="PF25597">
    <property type="entry name" value="SH3_retrovirus"/>
    <property type="match status" value="1"/>
</dbReference>
<accession>A0ABY9DME8</accession>
<evidence type="ECO:0000256" key="3">
    <source>
        <dbReference type="SAM" id="MobiDB-lite"/>
    </source>
</evidence>
<dbReference type="InterPro" id="IPR036397">
    <property type="entry name" value="RNaseH_sf"/>
</dbReference>
<evidence type="ECO:0000313" key="6">
    <source>
        <dbReference type="EMBL" id="WKA08532.1"/>
    </source>
</evidence>
<dbReference type="Pfam" id="PF22936">
    <property type="entry name" value="Pol_BBD"/>
    <property type="match status" value="1"/>
</dbReference>
<feature type="domain" description="Integrase catalytic" evidence="5">
    <location>
        <begin position="497"/>
        <end position="661"/>
    </location>
</feature>
<gene>
    <name evidence="6" type="ORF">VitviT2T_026247</name>
</gene>
<sequence length="1310" mass="150185">MASSSNVPTMNLTHGEKPEKFNGNEFKRWQQKMLFYLTTLNLARFLHEECPILEEGETNKEKVAAVDAWKHSDFLCRNYVLNGLDNTLYNVYCSLKTAKELWDSLDKKYKTEDAGMKKFIVGKFLDFKMIDSKIVISQVQELQVILHEIHSKGMSLSDSFQVAAVIEKLPPLWKDFKNYLKHKRKEMNLEELIVRLRIEEDNRKSEKKRNNSMEAKANVIEQGPKTNKKRKHGDQNQNQGSNAAKKFKGKCYNCGKTGHKSNDCRKPKKEKKPQANVTEFDKLSNDVFEMNLSAVVSECNIVGNTKEWWVDTGATRHICSNKWMFSTYKLVEQNEELFMGNSSSSKVEGRGKVILKMTSGKELTLNDVLHMPDIRKNLVSGSLLSKNSFKLVFVSDKFVLTKNEMFVGKGYLSDGLFKMNVMTVVPKSINNNKIDSSAYLLESSNIWHGRLGHVNYDTLRRLIHLDYLPKFNIDPNHKCETCVESKLTKVPFHSVERSTEPLDLIHSDICDLKFVQTRGGKKYFITFIDDCTRYCYVYLLKSKDEAIEMFKHYKNEVENQLSKKIKAIRSDRGGEYESPFEEFCLEHGIIHQTTAPYSPQSNGIAERKNRTLKEMMNAMLLSSGLPQNLWGEALLSANYILNKMPHKKTLKTPYDLWKGHKPCYKYLKVWGCLAKVGVLKPKKVKIGPKTIDCIFIGYANNSSAYRFLVYKSEIPDVHVNTIIQSRNATFFETIFPYNKSSETSTQKRTHDITFGNNQLEVNQESKEKQVDEEPRHGKRARKSTSFGPDFLTYLLENDPQTFKEAMSSPEASYWKEAINSEIESILQNHTWELVALPPGTKTLGCKWIFKKKMKADGSIDKYKARLVAKGYKQREGLDYFDTYSPVSRITSIRMLIAIAAINNLEIHQMDVKTEFLNGELDEEIYMDQPEGFIALGQERKVCKLVKSLYGLKQAPKQWHEKFDNAMISNGFKINECDKCVYVKNTQKGYVIVCLYVDDMLIIGSDTNMIKMTKQMLSSRFDMKDLGVADIILGIKVSKTSDGLILSQSHYIEKILEKFKKYDIRPKKTPMDVNLHLFKNTGIGKSQLEYSRIIGSLMYVMNCTRPDIAYSVSKLSRFTSNPGENHWKSIIRVLGYLKYTQNYGLHFTRYPAVLEGYSDANWISDSKDSKSTSGYVFTLGGATVSWKSSKQTCIARSTMESEFIAIDKAGEEAEWLRNFLEDIPNWSKLVPAICIHCDSQSAIGRAQSHNYNGKSRHIRRRHNTVRQLLSNGIISIDYVRSKDNIADPLTKGLTREQVESSSKGMGLKPMK</sequence>
<keyword evidence="1" id="KW-0064">Aspartyl protease</keyword>
<evidence type="ECO:0008006" key="8">
    <source>
        <dbReference type="Google" id="ProtNLM"/>
    </source>
</evidence>
<dbReference type="EMBL" id="CP126664">
    <property type="protein sequence ID" value="WKA08532.1"/>
    <property type="molecule type" value="Genomic_DNA"/>
</dbReference>
<dbReference type="SUPFAM" id="SSF56672">
    <property type="entry name" value="DNA/RNA polymerases"/>
    <property type="match status" value="1"/>
</dbReference>
<keyword evidence="2" id="KW-0479">Metal-binding</keyword>
<dbReference type="Pfam" id="PF14223">
    <property type="entry name" value="Retrotran_gag_2"/>
    <property type="match status" value="1"/>
</dbReference>
<keyword evidence="2" id="KW-0862">Zinc</keyword>
<feature type="region of interest" description="Disordered" evidence="3">
    <location>
        <begin position="762"/>
        <end position="784"/>
    </location>
</feature>
<reference evidence="6 7" key="1">
    <citation type="journal article" date="2023" name="Hortic Res">
        <title>The complete reference genome for grapevine (Vitis vinifera L.) genetics and breeding.</title>
        <authorList>
            <person name="Shi X."/>
            <person name="Cao S."/>
            <person name="Wang X."/>
            <person name="Huang S."/>
            <person name="Wang Y."/>
            <person name="Liu Z."/>
            <person name="Liu W."/>
            <person name="Leng X."/>
            <person name="Peng Y."/>
            <person name="Wang N."/>
            <person name="Wang Y."/>
            <person name="Ma Z."/>
            <person name="Xu X."/>
            <person name="Zhang F."/>
            <person name="Xue H."/>
            <person name="Zhong H."/>
            <person name="Wang Y."/>
            <person name="Zhang K."/>
            <person name="Velt A."/>
            <person name="Avia K."/>
            <person name="Holtgrawe D."/>
            <person name="Grimplet J."/>
            <person name="Matus J.T."/>
            <person name="Ware D."/>
            <person name="Wu X."/>
            <person name="Wang H."/>
            <person name="Liu C."/>
            <person name="Fang Y."/>
            <person name="Rustenholz C."/>
            <person name="Cheng Z."/>
            <person name="Xiao H."/>
            <person name="Zhou Y."/>
        </authorList>
    </citation>
    <scope>NUCLEOTIDE SEQUENCE [LARGE SCALE GENOMIC DNA]</scope>
    <source>
        <strain evidence="7">cv. Pinot noir / PN40024</strain>
        <tissue evidence="6">Leaf</tissue>
    </source>
</reference>
<protein>
    <recommendedName>
        <fullName evidence="8">Retrovirus-related Pol polyprotein from transposon TNT 1-94</fullName>
    </recommendedName>
</protein>
<keyword evidence="2" id="KW-0863">Zinc-finger</keyword>
<evidence type="ECO:0000256" key="2">
    <source>
        <dbReference type="PROSITE-ProRule" id="PRU00047"/>
    </source>
</evidence>
<feature type="compositionally biased region" description="Basic and acidic residues" evidence="3">
    <location>
        <begin position="763"/>
        <end position="775"/>
    </location>
</feature>
<feature type="domain" description="CCHC-type" evidence="4">
    <location>
        <begin position="250"/>
        <end position="266"/>
    </location>
</feature>
<dbReference type="InterPro" id="IPR012337">
    <property type="entry name" value="RNaseH-like_sf"/>
</dbReference>
<keyword evidence="1" id="KW-0645">Protease</keyword>
<dbReference type="PROSITE" id="PS50158">
    <property type="entry name" value="ZF_CCHC"/>
    <property type="match status" value="1"/>
</dbReference>
<evidence type="ECO:0000259" key="4">
    <source>
        <dbReference type="PROSITE" id="PS50158"/>
    </source>
</evidence>